<evidence type="ECO:0000256" key="1">
    <source>
        <dbReference type="ARBA" id="ARBA00023015"/>
    </source>
</evidence>
<dbReference type="Proteomes" id="UP001610444">
    <property type="component" value="Unassembled WGS sequence"/>
</dbReference>
<feature type="domain" description="Zn(2)-C6 fungal-type" evidence="6">
    <location>
        <begin position="68"/>
        <end position="98"/>
    </location>
</feature>
<evidence type="ECO:0000313" key="8">
    <source>
        <dbReference type="Proteomes" id="UP001610444"/>
    </source>
</evidence>
<feature type="region of interest" description="Disordered" evidence="5">
    <location>
        <begin position="115"/>
        <end position="138"/>
    </location>
</feature>
<evidence type="ECO:0000256" key="5">
    <source>
        <dbReference type="SAM" id="MobiDB-lite"/>
    </source>
</evidence>
<gene>
    <name evidence="7" type="ORF">BJX68DRAFT_237045</name>
</gene>
<dbReference type="SMART" id="SM00066">
    <property type="entry name" value="GAL4"/>
    <property type="match status" value="2"/>
</dbReference>
<keyword evidence="4" id="KW-0539">Nucleus</keyword>
<dbReference type="Gene3D" id="4.10.240.10">
    <property type="entry name" value="Zn(2)-C6 fungal-type DNA-binding domain"/>
    <property type="match status" value="2"/>
</dbReference>
<feature type="domain" description="Zn(2)-C6 fungal-type" evidence="6">
    <location>
        <begin position="8"/>
        <end position="40"/>
    </location>
</feature>
<keyword evidence="2" id="KW-0238">DNA-binding</keyword>
<accession>A0ABR4KE11</accession>
<dbReference type="PANTHER" id="PTHR37540">
    <property type="entry name" value="TRANSCRIPTION FACTOR (ACR-2), PUTATIVE-RELATED-RELATED"/>
    <property type="match status" value="1"/>
</dbReference>
<dbReference type="InterPro" id="IPR036864">
    <property type="entry name" value="Zn2-C6_fun-type_DNA-bd_sf"/>
</dbReference>
<name>A0ABR4KE11_9EURO</name>
<dbReference type="PANTHER" id="PTHR37540:SF5">
    <property type="entry name" value="TRANSCRIPTION FACTOR DOMAIN-CONTAINING PROTEIN"/>
    <property type="match status" value="1"/>
</dbReference>
<evidence type="ECO:0000256" key="4">
    <source>
        <dbReference type="ARBA" id="ARBA00023242"/>
    </source>
</evidence>
<organism evidence="7 8">
    <name type="scientific">Aspergillus pseudodeflectus</name>
    <dbReference type="NCBI Taxonomy" id="176178"/>
    <lineage>
        <taxon>Eukaryota</taxon>
        <taxon>Fungi</taxon>
        <taxon>Dikarya</taxon>
        <taxon>Ascomycota</taxon>
        <taxon>Pezizomycotina</taxon>
        <taxon>Eurotiomycetes</taxon>
        <taxon>Eurotiomycetidae</taxon>
        <taxon>Eurotiales</taxon>
        <taxon>Aspergillaceae</taxon>
        <taxon>Aspergillus</taxon>
        <taxon>Aspergillus subgen. Nidulantes</taxon>
    </lineage>
</organism>
<keyword evidence="1" id="KW-0805">Transcription regulation</keyword>
<dbReference type="SUPFAM" id="SSF57701">
    <property type="entry name" value="Zn2/Cys6 DNA-binding domain"/>
    <property type="match status" value="2"/>
</dbReference>
<dbReference type="PROSITE" id="PS50048">
    <property type="entry name" value="ZN2_CY6_FUNGAL_2"/>
    <property type="match status" value="2"/>
</dbReference>
<evidence type="ECO:0000256" key="2">
    <source>
        <dbReference type="ARBA" id="ARBA00023125"/>
    </source>
</evidence>
<dbReference type="PROSITE" id="PS00463">
    <property type="entry name" value="ZN2_CY6_FUNGAL_1"/>
    <property type="match status" value="2"/>
</dbReference>
<reference evidence="7 8" key="1">
    <citation type="submission" date="2024-07" db="EMBL/GenBank/DDBJ databases">
        <title>Section-level genome sequencing and comparative genomics of Aspergillus sections Usti and Cavernicolus.</title>
        <authorList>
            <consortium name="Lawrence Berkeley National Laboratory"/>
            <person name="Nybo J.L."/>
            <person name="Vesth T.C."/>
            <person name="Theobald S."/>
            <person name="Frisvad J.C."/>
            <person name="Larsen T.O."/>
            <person name="Kjaerboelling I."/>
            <person name="Rothschild-Mancinelli K."/>
            <person name="Lyhne E.K."/>
            <person name="Kogle M.E."/>
            <person name="Barry K."/>
            <person name="Clum A."/>
            <person name="Na H."/>
            <person name="Ledsgaard L."/>
            <person name="Lin J."/>
            <person name="Lipzen A."/>
            <person name="Kuo A."/>
            <person name="Riley R."/>
            <person name="Mondo S."/>
            <person name="LaButti K."/>
            <person name="Haridas S."/>
            <person name="Pangalinan J."/>
            <person name="Salamov A.A."/>
            <person name="Simmons B.A."/>
            <person name="Magnuson J.K."/>
            <person name="Chen J."/>
            <person name="Drula E."/>
            <person name="Henrissat B."/>
            <person name="Wiebenga A."/>
            <person name="Lubbers R.J."/>
            <person name="Gomes A.C."/>
            <person name="Macurrencykelacurrency M.R."/>
            <person name="Stajich J."/>
            <person name="Grigoriev I.V."/>
            <person name="Mortensen U.H."/>
            <person name="De vries R.P."/>
            <person name="Baker S.E."/>
            <person name="Andersen M.R."/>
        </authorList>
    </citation>
    <scope>NUCLEOTIDE SEQUENCE [LARGE SCALE GENOMIC DNA]</scope>
    <source>
        <strain evidence="7 8">CBS 756.74</strain>
    </source>
</reference>
<keyword evidence="8" id="KW-1185">Reference proteome</keyword>
<keyword evidence="3" id="KW-0804">Transcription</keyword>
<sequence>MSPQMPNACLPCAAKKRKCDRAFPKCSRCSQSKIHQECVYRSQFGDQISGFGSGQLVTDILPLKSGVSCEKCRVGKRGCSRDLPTCSRCGRLNIPCHYDLGGDYSFDQASRATSAQASPVRVQTPKSSDNYPPSPQEWSDHPDISLIMIQRTQPPLLSPYGLQYKPKYPIPERDYFADLIHFYTQICFIPPLYRVENSLTTHLHTFWMSRALADPCLFMTVLFSALAHRDSMQGIPHSPQTLYHQSLALRMLHKQLNAGKQVSYEMAGSALSLTFYNMSGYNTDTALIHRNGLLQMLDKNKNQGPDFQALGALVNLIVLGLSVVVHQEPSVIPNPNTSLTRIDPFTFDFECLPSNLLRRAVVRVAENQNRVLRSDTVSDLHDVLDFIIVAEHVSFPELLPILHARTAVQLQPPERSPGPEPRIPVKTAEIISECCKLATRIFWFILQSSIHPNGTSTALDSTIPRTAIKILRDMLQRLDMVSWKKNAPEAYLWICFTVAAACDKPAGRVPFVTAVTPILSASDTMELNLARECWRYYRWLSGFTCLWIEDTTVD</sequence>
<protein>
    <recommendedName>
        <fullName evidence="6">Zn(2)-C6 fungal-type domain-containing protein</fullName>
    </recommendedName>
</protein>
<dbReference type="Pfam" id="PF00172">
    <property type="entry name" value="Zn_clus"/>
    <property type="match status" value="2"/>
</dbReference>
<dbReference type="InterPro" id="IPR001138">
    <property type="entry name" value="Zn2Cys6_DnaBD"/>
</dbReference>
<dbReference type="CDD" id="cd00067">
    <property type="entry name" value="GAL4"/>
    <property type="match status" value="2"/>
</dbReference>
<evidence type="ECO:0000259" key="6">
    <source>
        <dbReference type="PROSITE" id="PS50048"/>
    </source>
</evidence>
<dbReference type="GeneID" id="98155282"/>
<proteinExistence type="predicted"/>
<evidence type="ECO:0000256" key="3">
    <source>
        <dbReference type="ARBA" id="ARBA00023163"/>
    </source>
</evidence>
<dbReference type="EMBL" id="JBFXLR010000020">
    <property type="protein sequence ID" value="KAL2850521.1"/>
    <property type="molecule type" value="Genomic_DNA"/>
</dbReference>
<evidence type="ECO:0000313" key="7">
    <source>
        <dbReference type="EMBL" id="KAL2850521.1"/>
    </source>
</evidence>
<comment type="caution">
    <text evidence="7">The sequence shown here is derived from an EMBL/GenBank/DDBJ whole genome shotgun (WGS) entry which is preliminary data.</text>
</comment>
<dbReference type="RefSeq" id="XP_070899390.1">
    <property type="nucleotide sequence ID" value="XM_071040118.1"/>
</dbReference>